<name>A0A5B7FTW7_PORTR</name>
<evidence type="ECO:0000313" key="4">
    <source>
        <dbReference type="Proteomes" id="UP000324222"/>
    </source>
</evidence>
<dbReference type="Proteomes" id="UP000324222">
    <property type="component" value="Unassembled WGS sequence"/>
</dbReference>
<sequence length="127" mass="13440">MKGEGSEKDDDTLIITKSTPHGGLAYHRRGVRQGRAAATLKQVTRGGGGGGAGAGRGSRDESHIFCRRNEVMVRRICGEETIPSDPKHHASAVFLLLMAAAVVVVVVLRSYSIRGEATKDFPGTGVL</sequence>
<evidence type="ECO:0000313" key="3">
    <source>
        <dbReference type="EMBL" id="MPC48749.1"/>
    </source>
</evidence>
<evidence type="ECO:0000256" key="1">
    <source>
        <dbReference type="SAM" id="MobiDB-lite"/>
    </source>
</evidence>
<protein>
    <submittedName>
        <fullName evidence="3">Uncharacterized protein</fullName>
    </submittedName>
</protein>
<proteinExistence type="predicted"/>
<keyword evidence="2" id="KW-0812">Transmembrane</keyword>
<comment type="caution">
    <text evidence="3">The sequence shown here is derived from an EMBL/GenBank/DDBJ whole genome shotgun (WGS) entry which is preliminary data.</text>
</comment>
<dbReference type="AlphaFoldDB" id="A0A5B7FTW7"/>
<gene>
    <name evidence="3" type="ORF">E2C01_042532</name>
</gene>
<dbReference type="EMBL" id="VSRR010008446">
    <property type="protein sequence ID" value="MPC48749.1"/>
    <property type="molecule type" value="Genomic_DNA"/>
</dbReference>
<organism evidence="3 4">
    <name type="scientific">Portunus trituberculatus</name>
    <name type="common">Swimming crab</name>
    <name type="synonym">Neptunus trituberculatus</name>
    <dbReference type="NCBI Taxonomy" id="210409"/>
    <lineage>
        <taxon>Eukaryota</taxon>
        <taxon>Metazoa</taxon>
        <taxon>Ecdysozoa</taxon>
        <taxon>Arthropoda</taxon>
        <taxon>Crustacea</taxon>
        <taxon>Multicrustacea</taxon>
        <taxon>Malacostraca</taxon>
        <taxon>Eumalacostraca</taxon>
        <taxon>Eucarida</taxon>
        <taxon>Decapoda</taxon>
        <taxon>Pleocyemata</taxon>
        <taxon>Brachyura</taxon>
        <taxon>Eubrachyura</taxon>
        <taxon>Portunoidea</taxon>
        <taxon>Portunidae</taxon>
        <taxon>Portuninae</taxon>
        <taxon>Portunus</taxon>
    </lineage>
</organism>
<feature type="transmembrane region" description="Helical" evidence="2">
    <location>
        <begin position="92"/>
        <end position="111"/>
    </location>
</feature>
<feature type="region of interest" description="Disordered" evidence="1">
    <location>
        <begin position="1"/>
        <end position="25"/>
    </location>
</feature>
<keyword evidence="2" id="KW-1133">Transmembrane helix</keyword>
<evidence type="ECO:0000256" key="2">
    <source>
        <dbReference type="SAM" id="Phobius"/>
    </source>
</evidence>
<accession>A0A5B7FTW7</accession>
<reference evidence="3 4" key="1">
    <citation type="submission" date="2019-05" db="EMBL/GenBank/DDBJ databases">
        <title>Another draft genome of Portunus trituberculatus and its Hox gene families provides insights of decapod evolution.</title>
        <authorList>
            <person name="Jeong J.-H."/>
            <person name="Song I."/>
            <person name="Kim S."/>
            <person name="Choi T."/>
            <person name="Kim D."/>
            <person name="Ryu S."/>
            <person name="Kim W."/>
        </authorList>
    </citation>
    <scope>NUCLEOTIDE SEQUENCE [LARGE SCALE GENOMIC DNA]</scope>
    <source>
        <tissue evidence="3">Muscle</tissue>
    </source>
</reference>
<keyword evidence="2" id="KW-0472">Membrane</keyword>
<keyword evidence="4" id="KW-1185">Reference proteome</keyword>